<dbReference type="SUPFAM" id="SSF56672">
    <property type="entry name" value="DNA/RNA polymerases"/>
    <property type="match status" value="1"/>
</dbReference>
<dbReference type="Proteomes" id="UP001153954">
    <property type="component" value="Unassembled WGS sequence"/>
</dbReference>
<dbReference type="GO" id="GO:0071897">
    <property type="term" value="P:DNA biosynthetic process"/>
    <property type="evidence" value="ECO:0007669"/>
    <property type="project" value="UniProtKB-ARBA"/>
</dbReference>
<dbReference type="PANTHER" id="PTHR47510">
    <property type="entry name" value="REVERSE TRANSCRIPTASE DOMAIN-CONTAINING PROTEIN"/>
    <property type="match status" value="1"/>
</dbReference>
<protein>
    <recommendedName>
        <fullName evidence="3">Reverse transcriptase</fullName>
    </recommendedName>
</protein>
<accession>A0AAU9TXV7</accession>
<dbReference type="PANTHER" id="PTHR47510:SF3">
    <property type="entry name" value="ENDO_EXONUCLEASE_PHOSPHATASE DOMAIN-CONTAINING PROTEIN"/>
    <property type="match status" value="1"/>
</dbReference>
<reference evidence="1" key="1">
    <citation type="submission" date="2022-03" db="EMBL/GenBank/DDBJ databases">
        <authorList>
            <person name="Tunstrom K."/>
        </authorList>
    </citation>
    <scope>NUCLEOTIDE SEQUENCE</scope>
</reference>
<dbReference type="InterPro" id="IPR043502">
    <property type="entry name" value="DNA/RNA_pol_sf"/>
</dbReference>
<dbReference type="EMBL" id="CAKOGL010000008">
    <property type="protein sequence ID" value="CAH2089360.1"/>
    <property type="molecule type" value="Genomic_DNA"/>
</dbReference>
<keyword evidence="2" id="KW-1185">Reference proteome</keyword>
<dbReference type="AlphaFoldDB" id="A0AAU9TXV7"/>
<proteinExistence type="predicted"/>
<gene>
    <name evidence="1" type="ORF">EEDITHA_LOCUS5421</name>
</gene>
<comment type="caution">
    <text evidence="1">The sequence shown here is derived from an EMBL/GenBank/DDBJ whole genome shotgun (WGS) entry which is preliminary data.</text>
</comment>
<sequence>MINQKITLYQKSMNNGQTLSEQESAERLAHFFHSVYSPEPAGLDVLAYSATRGAARVYLTRLDVAELRRALARLPLKRSVGPDGIPSFIFKDCRFALEEPLLHVFNVCLASTTFPDRWKLTRVVSVPKRLGGPEPGDYRPVALLCTPAKVFDSAIQHSLHEQVRPQLSDAQHGYRPGRETTGNLLQLISQVVPALDAGGQVDIAHFDF</sequence>
<name>A0AAU9TXV7_EUPED</name>
<evidence type="ECO:0000313" key="1">
    <source>
        <dbReference type="EMBL" id="CAH2089360.1"/>
    </source>
</evidence>
<organism evidence="1 2">
    <name type="scientific">Euphydryas editha</name>
    <name type="common">Edith's checkerspot</name>
    <dbReference type="NCBI Taxonomy" id="104508"/>
    <lineage>
        <taxon>Eukaryota</taxon>
        <taxon>Metazoa</taxon>
        <taxon>Ecdysozoa</taxon>
        <taxon>Arthropoda</taxon>
        <taxon>Hexapoda</taxon>
        <taxon>Insecta</taxon>
        <taxon>Pterygota</taxon>
        <taxon>Neoptera</taxon>
        <taxon>Endopterygota</taxon>
        <taxon>Lepidoptera</taxon>
        <taxon>Glossata</taxon>
        <taxon>Ditrysia</taxon>
        <taxon>Papilionoidea</taxon>
        <taxon>Nymphalidae</taxon>
        <taxon>Nymphalinae</taxon>
        <taxon>Euphydryas</taxon>
    </lineage>
</organism>
<evidence type="ECO:0008006" key="3">
    <source>
        <dbReference type="Google" id="ProtNLM"/>
    </source>
</evidence>
<evidence type="ECO:0000313" key="2">
    <source>
        <dbReference type="Proteomes" id="UP001153954"/>
    </source>
</evidence>